<dbReference type="InterPro" id="IPR015422">
    <property type="entry name" value="PyrdxlP-dep_Trfase_small"/>
</dbReference>
<dbReference type="InterPro" id="IPR015421">
    <property type="entry name" value="PyrdxlP-dep_Trfase_major"/>
</dbReference>
<evidence type="ECO:0000313" key="5">
    <source>
        <dbReference type="EMBL" id="MFC3052970.1"/>
    </source>
</evidence>
<evidence type="ECO:0000313" key="6">
    <source>
        <dbReference type="Proteomes" id="UP001595444"/>
    </source>
</evidence>
<name>A0ABV7D7U2_9PROT</name>
<evidence type="ECO:0000256" key="4">
    <source>
        <dbReference type="RuleBase" id="RU003560"/>
    </source>
</evidence>
<keyword evidence="3 4" id="KW-0663">Pyridoxal phosphate</keyword>
<dbReference type="Proteomes" id="UP001595444">
    <property type="component" value="Unassembled WGS sequence"/>
</dbReference>
<evidence type="ECO:0000256" key="2">
    <source>
        <dbReference type="ARBA" id="ARBA00008954"/>
    </source>
</evidence>
<dbReference type="InterPro" id="IPR015424">
    <property type="entry name" value="PyrdxlP-dep_Trfase"/>
</dbReference>
<sequence>MSQETDQEGASLIELQEIDQKHHIHPFTAASALRQAPPFLIDGASGCYVSGQGIKLLDMMAGLGCVNVGYGRKEMVNTAAEAMQALSYYHSFSAVSNPTAAALSGLIANLAPEGMNRVFFANSGSEANETVLKLIRYYWRSKGKPEKKIILTRDYAYHGSTLATTALNGNPAMLEPYGLETETGIERVRAPYWYRQGGSDTPEQHWKKAAQDIEDKIIELGAENVAAMFVEPIQATMGAIIPPEGYLPEVERICRKYNVLLVADEVVTGLGRTGHWFAQETFGFKADIMTLAKGLSSGYVPISAVVLHDDIASVVEDGENIFQHGFTTSAHPVMAAVALRNIDILMKEGLVDRVRTDIGPYFAKKLASLADLPLVGEVRTCGLIAGIELVSDKTTRAQYPIEAGICSHVSQAALLRGVIVRPTGNNIVLCPPFIVTHKEIDAAVDVLAEALTEIENAIKAS</sequence>
<dbReference type="PROSITE" id="PS00600">
    <property type="entry name" value="AA_TRANSFER_CLASS_3"/>
    <property type="match status" value="1"/>
</dbReference>
<dbReference type="NCBIfam" id="NF005682">
    <property type="entry name" value="PRK07480.1"/>
    <property type="match status" value="1"/>
</dbReference>
<dbReference type="EMBL" id="JBHRSL010000010">
    <property type="protein sequence ID" value="MFC3052970.1"/>
    <property type="molecule type" value="Genomic_DNA"/>
</dbReference>
<dbReference type="GO" id="GO:0008483">
    <property type="term" value="F:transaminase activity"/>
    <property type="evidence" value="ECO:0007669"/>
    <property type="project" value="UniProtKB-KW"/>
</dbReference>
<organism evidence="5 6">
    <name type="scientific">Kordiimonas pumila</name>
    <dbReference type="NCBI Taxonomy" id="2161677"/>
    <lineage>
        <taxon>Bacteria</taxon>
        <taxon>Pseudomonadati</taxon>
        <taxon>Pseudomonadota</taxon>
        <taxon>Alphaproteobacteria</taxon>
        <taxon>Kordiimonadales</taxon>
        <taxon>Kordiimonadaceae</taxon>
        <taxon>Kordiimonas</taxon>
    </lineage>
</organism>
<dbReference type="Gene3D" id="3.40.640.10">
    <property type="entry name" value="Type I PLP-dependent aspartate aminotransferase-like (Major domain)"/>
    <property type="match status" value="1"/>
</dbReference>
<dbReference type="InterPro" id="IPR005814">
    <property type="entry name" value="Aminotrans_3"/>
</dbReference>
<dbReference type="Gene3D" id="3.90.1150.10">
    <property type="entry name" value="Aspartate Aminotransferase, domain 1"/>
    <property type="match status" value="1"/>
</dbReference>
<proteinExistence type="inferred from homology"/>
<comment type="similarity">
    <text evidence="2 4">Belongs to the class-III pyridoxal-phosphate-dependent aminotransferase family.</text>
</comment>
<evidence type="ECO:0000256" key="1">
    <source>
        <dbReference type="ARBA" id="ARBA00001933"/>
    </source>
</evidence>
<dbReference type="PANTHER" id="PTHR43094">
    <property type="entry name" value="AMINOTRANSFERASE"/>
    <property type="match status" value="1"/>
</dbReference>
<keyword evidence="5" id="KW-0032">Aminotransferase</keyword>
<evidence type="ECO:0000256" key="3">
    <source>
        <dbReference type="ARBA" id="ARBA00022898"/>
    </source>
</evidence>
<dbReference type="SUPFAM" id="SSF53383">
    <property type="entry name" value="PLP-dependent transferases"/>
    <property type="match status" value="1"/>
</dbReference>
<keyword evidence="5" id="KW-0808">Transferase</keyword>
<dbReference type="PANTHER" id="PTHR43094:SF1">
    <property type="entry name" value="AMINOTRANSFERASE CLASS-III"/>
    <property type="match status" value="1"/>
</dbReference>
<comment type="caution">
    <text evidence="5">The sequence shown here is derived from an EMBL/GenBank/DDBJ whole genome shotgun (WGS) entry which is preliminary data.</text>
</comment>
<dbReference type="RefSeq" id="WP_194213392.1">
    <property type="nucleotide sequence ID" value="NZ_CP061205.1"/>
</dbReference>
<reference evidence="6" key="1">
    <citation type="journal article" date="2019" name="Int. J. Syst. Evol. Microbiol.">
        <title>The Global Catalogue of Microorganisms (GCM) 10K type strain sequencing project: providing services to taxonomists for standard genome sequencing and annotation.</title>
        <authorList>
            <consortium name="The Broad Institute Genomics Platform"/>
            <consortium name="The Broad Institute Genome Sequencing Center for Infectious Disease"/>
            <person name="Wu L."/>
            <person name="Ma J."/>
        </authorList>
    </citation>
    <scope>NUCLEOTIDE SEQUENCE [LARGE SCALE GENOMIC DNA]</scope>
    <source>
        <strain evidence="6">KCTC 62164</strain>
    </source>
</reference>
<dbReference type="Pfam" id="PF00202">
    <property type="entry name" value="Aminotran_3"/>
    <property type="match status" value="1"/>
</dbReference>
<gene>
    <name evidence="5" type="ORF">ACFOKA_13725</name>
</gene>
<dbReference type="CDD" id="cd00610">
    <property type="entry name" value="OAT_like"/>
    <property type="match status" value="1"/>
</dbReference>
<dbReference type="PIRSF" id="PIRSF000521">
    <property type="entry name" value="Transaminase_4ab_Lys_Orn"/>
    <property type="match status" value="1"/>
</dbReference>
<dbReference type="InterPro" id="IPR049704">
    <property type="entry name" value="Aminotrans_3_PPA_site"/>
</dbReference>
<keyword evidence="6" id="KW-1185">Reference proteome</keyword>
<comment type="cofactor">
    <cofactor evidence="1">
        <name>pyridoxal 5'-phosphate</name>
        <dbReference type="ChEBI" id="CHEBI:597326"/>
    </cofactor>
</comment>
<accession>A0ABV7D7U2</accession>
<protein>
    <submittedName>
        <fullName evidence="5">Aminotransferase</fullName>
    </submittedName>
</protein>